<protein>
    <recommendedName>
        <fullName evidence="6">Phage tail sheath protein</fullName>
    </recommendedName>
</protein>
<accession>A0A133PK92</accession>
<evidence type="ECO:0000259" key="2">
    <source>
        <dbReference type="Pfam" id="PF04984"/>
    </source>
</evidence>
<dbReference type="InterPro" id="IPR035089">
    <property type="entry name" value="Phage_sheath_subtilisin"/>
</dbReference>
<dbReference type="EMBL" id="LRQE01000039">
    <property type="protein sequence ID" value="KXA28961.1"/>
    <property type="molecule type" value="Genomic_DNA"/>
</dbReference>
<gene>
    <name evidence="4" type="ORF">HMPREF3229_01593</name>
</gene>
<dbReference type="Proteomes" id="UP000070174">
    <property type="component" value="Unassembled WGS sequence"/>
</dbReference>
<dbReference type="Gene3D" id="3.40.50.11790">
    <property type="match status" value="1"/>
</dbReference>
<evidence type="ECO:0000259" key="3">
    <source>
        <dbReference type="Pfam" id="PF17482"/>
    </source>
</evidence>
<name>A0A133PK92_9FIRM</name>
<feature type="domain" description="Tail sheath protein subtilisin-like" evidence="2">
    <location>
        <begin position="95"/>
        <end position="233"/>
    </location>
</feature>
<proteinExistence type="inferred from homology"/>
<evidence type="ECO:0008006" key="6">
    <source>
        <dbReference type="Google" id="ProtNLM"/>
    </source>
</evidence>
<reference evidence="4 5" key="1">
    <citation type="submission" date="2016-01" db="EMBL/GenBank/DDBJ databases">
        <authorList>
            <person name="Oliw E.H."/>
        </authorList>
    </citation>
    <scope>NUCLEOTIDE SEQUENCE [LARGE SCALE GENOMIC DNA]</scope>
    <source>
        <strain evidence="4 5">CMW7756A</strain>
    </source>
</reference>
<dbReference type="PATRIC" id="fig|54005.3.peg.1555"/>
<evidence type="ECO:0000313" key="4">
    <source>
        <dbReference type="EMBL" id="KXA28961.1"/>
    </source>
</evidence>
<dbReference type="Pfam" id="PF04984">
    <property type="entry name" value="Phage_sheath_1"/>
    <property type="match status" value="1"/>
</dbReference>
<comment type="caution">
    <text evidence="4">The sequence shown here is derived from an EMBL/GenBank/DDBJ whole genome shotgun (WGS) entry which is preliminary data.</text>
</comment>
<dbReference type="Pfam" id="PF17482">
    <property type="entry name" value="Phage_sheath_1C"/>
    <property type="match status" value="1"/>
</dbReference>
<evidence type="ECO:0000256" key="1">
    <source>
        <dbReference type="ARBA" id="ARBA00008005"/>
    </source>
</evidence>
<comment type="similarity">
    <text evidence="1">Belongs to the myoviridae tail sheath protein family.</text>
</comment>
<dbReference type="Gene3D" id="3.30.1370.220">
    <property type="match status" value="1"/>
</dbReference>
<sequence>MAKLGLPYLHIRFIEQGTARIGRSVRGIVALVLQEKQMKGTYDIYTASDIPKELSEKNREQVELALIGYQKTPKKLIVVVEQSETADNPKFDVTTEAFKMLETLRWDYLAVPFADETDSEKIATWIKTLNDNKDKRCKFVAANVNADNKKIINFTMPSVSTRSKEYKTNEYTSRIAGLIAGTPMQIACTYAPLPELKACTHYTQEEIGQKIGRGEFVLLNDGEKIKVARGVNSLVTTSQIEGESFRKIKIVDIMDAMADDIQWAAQDSYIGKYANSYDNKVKLMSAILGYMEVLENDGLLAKGSSHVEINIEAQKAFLKSMAYETVDGRNVDEMDLKEIKEADTKDKVFIKAYCKILDAIEEIELDVVI</sequence>
<feature type="domain" description="Tail sheath protein C-terminal" evidence="3">
    <location>
        <begin position="242"/>
        <end position="368"/>
    </location>
</feature>
<organism evidence="4">
    <name type="scientific">Peptoniphilus harei</name>
    <dbReference type="NCBI Taxonomy" id="54005"/>
    <lineage>
        <taxon>Bacteria</taxon>
        <taxon>Bacillati</taxon>
        <taxon>Bacillota</taxon>
        <taxon>Tissierellia</taxon>
        <taxon>Tissierellales</taxon>
        <taxon>Peptoniphilaceae</taxon>
        <taxon>Peptoniphilus</taxon>
    </lineage>
</organism>
<dbReference type="RefSeq" id="WP_060800582.1">
    <property type="nucleotide sequence ID" value="NZ_KQ957105.1"/>
</dbReference>
<dbReference type="AlphaFoldDB" id="A0A133PK92"/>
<dbReference type="InterPro" id="IPR020287">
    <property type="entry name" value="Tail_sheath_C"/>
</dbReference>
<evidence type="ECO:0000313" key="5">
    <source>
        <dbReference type="Proteomes" id="UP000070174"/>
    </source>
</evidence>